<dbReference type="GO" id="GO:0009313">
    <property type="term" value="P:oligosaccharide catabolic process"/>
    <property type="evidence" value="ECO:0007669"/>
    <property type="project" value="TreeGrafter"/>
</dbReference>
<keyword evidence="3 5" id="KW-0378">Hydrolase</keyword>
<evidence type="ECO:0000313" key="6">
    <source>
        <dbReference type="Proteomes" id="UP000232222"/>
    </source>
</evidence>
<dbReference type="GO" id="GO:0046872">
    <property type="term" value="F:metal ion binding"/>
    <property type="evidence" value="ECO:0007669"/>
    <property type="project" value="UniProtKB-KW"/>
</dbReference>
<dbReference type="Pfam" id="PF17677">
    <property type="entry name" value="Glyco_hydro38C2"/>
    <property type="match status" value="1"/>
</dbReference>
<evidence type="ECO:0000313" key="5">
    <source>
        <dbReference type="EMBL" id="ATZ16058.1"/>
    </source>
</evidence>
<dbReference type="GO" id="GO:0006013">
    <property type="term" value="P:mannose metabolic process"/>
    <property type="evidence" value="ECO:0007669"/>
    <property type="project" value="InterPro"/>
</dbReference>
<keyword evidence="2" id="KW-0479">Metal-binding</keyword>
<dbReference type="EMBL" id="CP024962">
    <property type="protein sequence ID" value="ATZ16058.1"/>
    <property type="molecule type" value="Genomic_DNA"/>
</dbReference>
<dbReference type="InterPro" id="IPR000602">
    <property type="entry name" value="Glyco_hydro_38_N"/>
</dbReference>
<dbReference type="Gene3D" id="2.70.98.30">
    <property type="entry name" value="Golgi alpha-mannosidase II, domain 4"/>
    <property type="match status" value="1"/>
</dbReference>
<dbReference type="InterPro" id="IPR041147">
    <property type="entry name" value="GH38_C"/>
</dbReference>
<dbReference type="PANTHER" id="PTHR46017">
    <property type="entry name" value="ALPHA-MANNOSIDASE 2C1"/>
    <property type="match status" value="1"/>
</dbReference>
<dbReference type="InterPro" id="IPR037094">
    <property type="entry name" value="Glyco_hydro_38_cen_sf"/>
</dbReference>
<keyword evidence="6" id="KW-1185">Reference proteome</keyword>
<dbReference type="Pfam" id="PF07748">
    <property type="entry name" value="Glyco_hydro_38C"/>
    <property type="match status" value="1"/>
</dbReference>
<dbReference type="PANTHER" id="PTHR46017:SF2">
    <property type="entry name" value="MANNOSYLGLYCERATE HYDROLASE"/>
    <property type="match status" value="1"/>
</dbReference>
<dbReference type="Pfam" id="PF01074">
    <property type="entry name" value="Glyco_hydro_38N"/>
    <property type="match status" value="1"/>
</dbReference>
<accession>A0A2K8NSC6</accession>
<gene>
    <name evidence="5" type="ORF">EFREU_v1c00310</name>
</gene>
<name>A0A2K8NSC6_9MOLU</name>
<dbReference type="InterPro" id="IPR011013">
    <property type="entry name" value="Gal_mutarotase_sf_dom"/>
</dbReference>
<evidence type="ECO:0000256" key="1">
    <source>
        <dbReference type="ARBA" id="ARBA00009792"/>
    </source>
</evidence>
<evidence type="ECO:0000256" key="2">
    <source>
        <dbReference type="ARBA" id="ARBA00022723"/>
    </source>
</evidence>
<dbReference type="GO" id="GO:0030246">
    <property type="term" value="F:carbohydrate binding"/>
    <property type="evidence" value="ECO:0007669"/>
    <property type="project" value="InterPro"/>
</dbReference>
<keyword evidence="4" id="KW-0326">Glycosidase</keyword>
<dbReference type="SMART" id="SM00872">
    <property type="entry name" value="Alpha-mann_mid"/>
    <property type="match status" value="1"/>
</dbReference>
<dbReference type="Gene3D" id="2.60.40.2220">
    <property type="match status" value="1"/>
</dbReference>
<dbReference type="SUPFAM" id="SSF88713">
    <property type="entry name" value="Glycoside hydrolase/deacetylase"/>
    <property type="match status" value="1"/>
</dbReference>
<dbReference type="InterPro" id="IPR011330">
    <property type="entry name" value="Glyco_hydro/deAcase_b/a-brl"/>
</dbReference>
<reference evidence="5 6" key="1">
    <citation type="submission" date="2017-11" db="EMBL/GenBank/DDBJ databases">
        <title>Genome sequence of Entomoplasma freundtii BARC 318 (ATCC 51999).</title>
        <authorList>
            <person name="Lo W.-S."/>
            <person name="Gasparich G.E."/>
            <person name="Kuo C.-H."/>
        </authorList>
    </citation>
    <scope>NUCLEOTIDE SEQUENCE [LARGE SCALE GENOMIC DNA]</scope>
    <source>
        <strain evidence="5 6">BARC 318</strain>
    </source>
</reference>
<proteinExistence type="inferred from homology"/>
<dbReference type="SUPFAM" id="SSF88688">
    <property type="entry name" value="Families 57/38 glycoside transferase middle domain"/>
    <property type="match status" value="1"/>
</dbReference>
<dbReference type="Gene3D" id="1.20.1270.50">
    <property type="entry name" value="Glycoside hydrolase family 38, central domain"/>
    <property type="match status" value="1"/>
</dbReference>
<comment type="similarity">
    <text evidence="1">Belongs to the glycosyl hydrolase 38 family.</text>
</comment>
<dbReference type="AlphaFoldDB" id="A0A2K8NSC6"/>
<dbReference type="InterPro" id="IPR015341">
    <property type="entry name" value="Glyco_hydro_38_cen"/>
</dbReference>
<protein>
    <submittedName>
        <fullName evidence="5">Glycosyl hydrolase</fullName>
    </submittedName>
</protein>
<dbReference type="InterPro" id="IPR027291">
    <property type="entry name" value="Glyco_hydro_38_N_sf"/>
</dbReference>
<evidence type="ECO:0000256" key="4">
    <source>
        <dbReference type="ARBA" id="ARBA00023295"/>
    </source>
</evidence>
<evidence type="ECO:0000256" key="3">
    <source>
        <dbReference type="ARBA" id="ARBA00022801"/>
    </source>
</evidence>
<dbReference type="OrthoDB" id="9772207at2"/>
<sequence length="887" mass="102744">MNDSWKIYVVPHTHWDKEWYFTKQDSDVLLIQNIKAIKETFKKNQSYKNFTYDGQTSIIDDYREYYPEDFELDQLLVDKKIIIGPWYTQPDFFNTTSESIFRNLLYGIKLAETYSGHFLHTAYVPDSFGHNAQMPQIYKQFNLHNFLYWRGVRKGEIQKYGLYTKWEGIDGTTINAYNLLFGYWSAGSNFPYLALNEKNVDTQALTFLENMQVIVEDLKKNSPNTEKTLLLPLGGDQAPINEWTPQFLEAVNKLSTDEWILSDYDDFFQNLKVDETKLGTLKNELKSPALSRIHKTIGSQRADIKMLMKQVETNLYNVLEPLAICWWSLGGGYPQATIDKALKLILLSQAHDSAGGCNSDQTNADILVRLRQANDIVLSETTKCLKNFASALNLKEEQLLVFNPKPYRLEKDIQLKVFTPFKHFELFDNKNNRVHHVVLKQKSNSGGQQVVAIDATQGEATTGTATFYETDVLILKTSLSPMSFTILTPKEVAKKACRKKNHGFYCPQINEDGTIDLYDYKNAKIYRNQFKLYAQFDGGDSYDYSPVSNANLPIEKLIKTTTKNEIFDQVQHIIINNTYLVPKSFDNSELVEQLVKLELFLTDQPTIYCRIVVKNQVETIRWRIVAQNSQKQSSVFANQSYCTIERPTHLENDLAVWEEEKWTEKPVAIETMESFVYFQNATEKLGWITNGLNEYEVVNDQELHLTLYRSVPYLGRNNLLWRPGRASGTSEIVVPTNDAAFLQKELVFEAWWFADNQENSWELAENTILKVPFYQVQNFNKLAHRFDRFLLPKPNLNQILPKTFLEINNRDFIVKTLKLTWDHQQILVRGFNSSSKPITISMTWNNEPLSLTRSNGLEEIFETKSSFTIQPLEIVTVLLPINFRKVL</sequence>
<dbReference type="Proteomes" id="UP000232222">
    <property type="component" value="Chromosome"/>
</dbReference>
<dbReference type="InterPro" id="IPR011682">
    <property type="entry name" value="Glyco_hydro_38_C"/>
</dbReference>
<dbReference type="KEGG" id="efr:EFREU_v1c00310"/>
<dbReference type="SUPFAM" id="SSF74650">
    <property type="entry name" value="Galactose mutarotase-like"/>
    <property type="match status" value="1"/>
</dbReference>
<dbReference type="RefSeq" id="WP_100609024.1">
    <property type="nucleotide sequence ID" value="NZ_CP024962.1"/>
</dbReference>
<dbReference type="Gene3D" id="3.20.110.10">
    <property type="entry name" value="Glycoside hydrolase 38, N terminal domain"/>
    <property type="match status" value="1"/>
</dbReference>
<organism evidence="5 6">
    <name type="scientific">Entomoplasma freundtii</name>
    <dbReference type="NCBI Taxonomy" id="74700"/>
    <lineage>
        <taxon>Bacteria</taxon>
        <taxon>Bacillati</taxon>
        <taxon>Mycoplasmatota</taxon>
        <taxon>Mollicutes</taxon>
        <taxon>Entomoplasmatales</taxon>
        <taxon>Entomoplasmataceae</taxon>
        <taxon>Entomoplasma</taxon>
    </lineage>
</organism>
<dbReference type="InterPro" id="IPR028995">
    <property type="entry name" value="Glyco_hydro_57/38_cen_sf"/>
</dbReference>
<dbReference type="GO" id="GO:0004559">
    <property type="term" value="F:alpha-mannosidase activity"/>
    <property type="evidence" value="ECO:0007669"/>
    <property type="project" value="InterPro"/>
</dbReference>